<proteinExistence type="predicted"/>
<keyword evidence="1" id="KW-1133">Transmembrane helix</keyword>
<protein>
    <submittedName>
        <fullName evidence="2">Uncharacterized protein</fullName>
    </submittedName>
</protein>
<keyword evidence="1" id="KW-0812">Transmembrane</keyword>
<evidence type="ECO:0000313" key="3">
    <source>
        <dbReference type="Proteomes" id="UP001108240"/>
    </source>
</evidence>
<organism evidence="2 3">
    <name type="scientific">Cyprinus carpio carpio</name>
    <dbReference type="NCBI Taxonomy" id="630221"/>
    <lineage>
        <taxon>Eukaryota</taxon>
        <taxon>Metazoa</taxon>
        <taxon>Chordata</taxon>
        <taxon>Craniata</taxon>
        <taxon>Vertebrata</taxon>
        <taxon>Euteleostomi</taxon>
        <taxon>Actinopterygii</taxon>
        <taxon>Neopterygii</taxon>
        <taxon>Teleostei</taxon>
        <taxon>Ostariophysi</taxon>
        <taxon>Cypriniformes</taxon>
        <taxon>Cyprinidae</taxon>
        <taxon>Cyprininae</taxon>
        <taxon>Cyprinus</taxon>
    </lineage>
</organism>
<reference evidence="2" key="2">
    <citation type="submission" date="2025-09" db="UniProtKB">
        <authorList>
            <consortium name="Ensembl"/>
        </authorList>
    </citation>
    <scope>IDENTIFICATION</scope>
</reference>
<dbReference type="Proteomes" id="UP001108240">
    <property type="component" value="Unplaced"/>
</dbReference>
<evidence type="ECO:0000313" key="2">
    <source>
        <dbReference type="Ensembl" id="ENSCCRP00000117729.1"/>
    </source>
</evidence>
<sequence length="85" mass="9558">SRSNISSSVIHTVHFRSPLCLSISLYVAYALLYHPRHKDVLFLCVFSFDLKKNPCVTGLPVFIQNILDCLPKMNGSFTGLKTTWG</sequence>
<reference evidence="2" key="1">
    <citation type="submission" date="2025-08" db="UniProtKB">
        <authorList>
            <consortium name="Ensembl"/>
        </authorList>
    </citation>
    <scope>IDENTIFICATION</scope>
</reference>
<feature type="transmembrane region" description="Helical" evidence="1">
    <location>
        <begin position="15"/>
        <end position="33"/>
    </location>
</feature>
<accession>A0A9J7YC57</accession>
<dbReference type="AlphaFoldDB" id="A0A9J7YC57"/>
<dbReference type="Ensembl" id="ENSCCRT00000152351.1">
    <property type="protein sequence ID" value="ENSCCRP00000117729.1"/>
    <property type="gene ID" value="ENSCCRG00000080948.1"/>
</dbReference>
<keyword evidence="1" id="KW-0472">Membrane</keyword>
<name>A0A9J7YC57_CYPCA</name>
<keyword evidence="3" id="KW-1185">Reference proteome</keyword>
<evidence type="ECO:0000256" key="1">
    <source>
        <dbReference type="SAM" id="Phobius"/>
    </source>
</evidence>